<dbReference type="Pfam" id="PF02786">
    <property type="entry name" value="CPSase_L_D2"/>
    <property type="match status" value="1"/>
</dbReference>
<proteinExistence type="inferred from homology"/>
<comment type="similarity">
    <text evidence="2">In the C-terminal section; belongs to the MurCDEF family.</text>
</comment>
<dbReference type="InterPro" id="IPR005479">
    <property type="entry name" value="CPAse_ATP-bd"/>
</dbReference>
<dbReference type="OrthoDB" id="9803907at2"/>
<dbReference type="InterPro" id="IPR013221">
    <property type="entry name" value="Mur_ligase_cen"/>
</dbReference>
<evidence type="ECO:0000256" key="1">
    <source>
        <dbReference type="ARBA" id="ARBA00003184"/>
    </source>
</evidence>
<evidence type="ECO:0000256" key="7">
    <source>
        <dbReference type="ARBA" id="ARBA00022598"/>
    </source>
</evidence>
<comment type="catalytic activity">
    <reaction evidence="12">
        <text>[L-4-(L-arginin-2-N-yl)aspartate](n) + L-aspartate + ATP = [L-4-(L-arginin-2-N-yl)aspartate](n)-L-aspartate + ADP + phosphate + H(+)</text>
        <dbReference type="Rhea" id="RHEA:13277"/>
        <dbReference type="Rhea" id="RHEA-COMP:13728"/>
        <dbReference type="Rhea" id="RHEA-COMP:13733"/>
        <dbReference type="ChEBI" id="CHEBI:15378"/>
        <dbReference type="ChEBI" id="CHEBI:29991"/>
        <dbReference type="ChEBI" id="CHEBI:30616"/>
        <dbReference type="ChEBI" id="CHEBI:43474"/>
        <dbReference type="ChEBI" id="CHEBI:137986"/>
        <dbReference type="ChEBI" id="CHEBI:137990"/>
        <dbReference type="ChEBI" id="CHEBI:456216"/>
        <dbReference type="EC" id="6.3.2.29"/>
    </reaction>
</comment>
<evidence type="ECO:0000256" key="6">
    <source>
        <dbReference type="ARBA" id="ARBA00022036"/>
    </source>
</evidence>
<dbReference type="GO" id="GO:0046872">
    <property type="term" value="F:metal ion binding"/>
    <property type="evidence" value="ECO:0007669"/>
    <property type="project" value="InterPro"/>
</dbReference>
<dbReference type="Pfam" id="PF02875">
    <property type="entry name" value="Mur_ligase_C"/>
    <property type="match status" value="1"/>
</dbReference>
<dbReference type="PANTHER" id="PTHR23135:SF18">
    <property type="entry name" value="CYANOPHYCIN SYNTHETASE"/>
    <property type="match status" value="1"/>
</dbReference>
<dbReference type="SUPFAM" id="SSF56059">
    <property type="entry name" value="Glutathione synthetase ATP-binding domain-like"/>
    <property type="match status" value="1"/>
</dbReference>
<dbReference type="Pfam" id="PF08245">
    <property type="entry name" value="Mur_ligase_M"/>
    <property type="match status" value="1"/>
</dbReference>
<dbReference type="InterPro" id="IPR036615">
    <property type="entry name" value="Mur_ligase_C_dom_sf"/>
</dbReference>
<dbReference type="InterPro" id="IPR011810">
    <property type="entry name" value="Cya_phycin_syn"/>
</dbReference>
<evidence type="ECO:0000256" key="4">
    <source>
        <dbReference type="ARBA" id="ARBA00012968"/>
    </source>
</evidence>
<evidence type="ECO:0000256" key="3">
    <source>
        <dbReference type="ARBA" id="ARBA00011738"/>
    </source>
</evidence>
<dbReference type="NCBIfam" id="NF010623">
    <property type="entry name" value="PRK14016.1"/>
    <property type="match status" value="1"/>
</dbReference>
<dbReference type="Proteomes" id="UP000298216">
    <property type="component" value="Unassembled WGS sequence"/>
</dbReference>
<dbReference type="InterPro" id="IPR036565">
    <property type="entry name" value="Mur-like_cat_sf"/>
</dbReference>
<dbReference type="EC" id="6.3.2.30" evidence="4"/>
<evidence type="ECO:0000256" key="2">
    <source>
        <dbReference type="ARBA" id="ARBA00009060"/>
    </source>
</evidence>
<comment type="caution">
    <text evidence="16">The sequence shown here is derived from an EMBL/GenBank/DDBJ whole genome shotgun (WGS) entry which is preliminary data.</text>
</comment>
<feature type="domain" description="ATP-grasp" evidence="15">
    <location>
        <begin position="248"/>
        <end position="502"/>
    </location>
</feature>
<accession>A0A4Y9S174</accession>
<dbReference type="EC" id="6.3.2.29" evidence="5"/>
<protein>
    <recommendedName>
        <fullName evidence="6">Cyanophycin synthetase</fullName>
        <ecNumber evidence="5">6.3.2.29</ecNumber>
        <ecNumber evidence="4">6.3.2.30</ecNumber>
    </recommendedName>
    <alternativeName>
        <fullName evidence="10">Cyanophycin synthase</fullName>
    </alternativeName>
</protein>
<evidence type="ECO:0000256" key="10">
    <source>
        <dbReference type="ARBA" id="ARBA00031353"/>
    </source>
</evidence>
<evidence type="ECO:0000256" key="14">
    <source>
        <dbReference type="SAM" id="MobiDB-lite"/>
    </source>
</evidence>
<evidence type="ECO:0000313" key="16">
    <source>
        <dbReference type="EMBL" id="TFW14241.1"/>
    </source>
</evidence>
<keyword evidence="7 16" id="KW-0436">Ligase</keyword>
<evidence type="ECO:0000256" key="8">
    <source>
        <dbReference type="ARBA" id="ARBA00022741"/>
    </source>
</evidence>
<name>A0A4Y9S174_9CAUL</name>
<dbReference type="SUPFAM" id="SSF53623">
    <property type="entry name" value="MurD-like peptide ligases, catalytic domain"/>
    <property type="match status" value="1"/>
</dbReference>
<sequence>MSSKSLHILERAVYRGPHLYGSRPMVRIQVDLGELEAWPSDRLPGFNSALLSTLPSLDGHGCSYREPGGFVRRLEIGTWFGHVVEHVALELQTLAGLKASRGKTRSVRGRPGVYNVLFDYADEASGLAAGRLAFQICHALLPPELQGLDGLDLVTAPTTIPEDRFSAINTVDEAVQLLKEIARRSAFGPTTQALVDAARRRRIPVTRLNSQSLVQLGWGSRQRRLRASVTDRTGLVASELAGDKAQAKALLQEIGCPVAKGVVVTTADEALSASRRLTRPLVAKPLDGNHGRGVTTGVTTDDALVAAFGLAAAHSRRVIVEEELPGRDHRILVVDGQVVAVAERVPAQVIGDGVSSVAALVDVVNRDPRRGAGHENSLTRIRLDDAAAHDILERQGLSTESVPSVGQVVVLRTTANLSSGGTAIDRTDTIHPDNAAIARRAALAVGLDVAGIDMLAPDISRPVRETGGGIVEINAAPGLRMHMDPSEGTPRDVAEPILRMIYPPGSRARIPILAVTGTNGKSTVGRMLAHIFSRQGQTVGLTNTSGVYIGDEQISAADASGPKSARMVLRDPTVDIAVLECARGGILREGLAFDRCDVGAVLNVQADHLGLKGVDTLGDLARVKSVVVEAVGRRGVSVLNGDDPLTIAMARHAGGRVCWFSMRGGEDCPGFILKHIAGGGMAALYDPVTGELAVHDREARHLVCRADAIPAAMGGHAAFNVANALAASAMAVAAGLSPDVVGAELATFASTYEQNPGRLNVRDVGGIRIIMDYAHNPDGLRALGRLTQALKTEGGRSIAMLSVPGDRRDQEIIEMGEIGAEHFDQLVFRETPDNRGRPGGDVIRLLTQGARSAGCASERITGIRKEEEAVAACLQMARPGDLVILTPTRIESVWRQVQVFEPRPSPPSPPPPAFILEPPHG</sequence>
<dbReference type="PROSITE" id="PS50975">
    <property type="entry name" value="ATP_GRASP"/>
    <property type="match status" value="1"/>
</dbReference>
<keyword evidence="8 13" id="KW-0547">Nucleotide-binding</keyword>
<dbReference type="GO" id="GO:0005524">
    <property type="term" value="F:ATP binding"/>
    <property type="evidence" value="ECO:0007669"/>
    <property type="project" value="UniProtKB-UniRule"/>
</dbReference>
<dbReference type="InterPro" id="IPR011761">
    <property type="entry name" value="ATP-grasp"/>
</dbReference>
<dbReference type="EMBL" id="SPVH01000002">
    <property type="protein sequence ID" value="TFW14241.1"/>
    <property type="molecule type" value="Genomic_DNA"/>
</dbReference>
<dbReference type="Gene3D" id="3.30.470.20">
    <property type="entry name" value="ATP-grasp fold, B domain"/>
    <property type="match status" value="2"/>
</dbReference>
<dbReference type="Pfam" id="PF18921">
    <property type="entry name" value="Cyanophycin_syn"/>
    <property type="match status" value="1"/>
</dbReference>
<evidence type="ECO:0000313" key="17">
    <source>
        <dbReference type="Proteomes" id="UP000298216"/>
    </source>
</evidence>
<evidence type="ECO:0000256" key="11">
    <source>
        <dbReference type="ARBA" id="ARBA00048094"/>
    </source>
</evidence>
<keyword evidence="9 13" id="KW-0067">ATP-binding</keyword>
<dbReference type="InterPro" id="IPR004101">
    <property type="entry name" value="Mur_ligase_C"/>
</dbReference>
<dbReference type="AlphaFoldDB" id="A0A4Y9S174"/>
<dbReference type="SUPFAM" id="SSF53244">
    <property type="entry name" value="MurD-like peptide ligases, peptide-binding domain"/>
    <property type="match status" value="1"/>
</dbReference>
<dbReference type="Gene3D" id="3.90.190.20">
    <property type="entry name" value="Mur ligase, C-terminal domain"/>
    <property type="match status" value="1"/>
</dbReference>
<evidence type="ECO:0000256" key="12">
    <source>
        <dbReference type="ARBA" id="ARBA00048425"/>
    </source>
</evidence>
<dbReference type="GO" id="GO:0071161">
    <property type="term" value="F:cyanophycin synthetase activity (L-arginine-adding)"/>
    <property type="evidence" value="ECO:0007669"/>
    <property type="project" value="UniProtKB-EC"/>
</dbReference>
<dbReference type="PANTHER" id="PTHR23135">
    <property type="entry name" value="MUR LIGASE FAMILY MEMBER"/>
    <property type="match status" value="1"/>
</dbReference>
<feature type="region of interest" description="Disordered" evidence="14">
    <location>
        <begin position="901"/>
        <end position="921"/>
    </location>
</feature>
<organism evidence="16 17">
    <name type="scientific">Brevundimonas intermedia</name>
    <dbReference type="NCBI Taxonomy" id="74315"/>
    <lineage>
        <taxon>Bacteria</taxon>
        <taxon>Pseudomonadati</taxon>
        <taxon>Pseudomonadota</taxon>
        <taxon>Alphaproteobacteria</taxon>
        <taxon>Caulobacterales</taxon>
        <taxon>Caulobacteraceae</taxon>
        <taxon>Brevundimonas</taxon>
    </lineage>
</organism>
<comment type="catalytic activity">
    <reaction evidence="11">
        <text>[L-4-(L-arginin-2-N-yl)aspartate](n)-L-aspartate + L-arginine + ATP = [L-4-(L-arginin-2-N-yl)aspartate](n+1) + ADP + phosphate + H(+)</text>
        <dbReference type="Rhea" id="RHEA:23888"/>
        <dbReference type="Rhea" id="RHEA-COMP:13732"/>
        <dbReference type="Rhea" id="RHEA-COMP:13733"/>
        <dbReference type="ChEBI" id="CHEBI:15378"/>
        <dbReference type="ChEBI" id="CHEBI:30616"/>
        <dbReference type="ChEBI" id="CHEBI:32682"/>
        <dbReference type="ChEBI" id="CHEBI:43474"/>
        <dbReference type="ChEBI" id="CHEBI:137986"/>
        <dbReference type="ChEBI" id="CHEBI:137990"/>
        <dbReference type="ChEBI" id="CHEBI:456216"/>
        <dbReference type="EC" id="6.3.2.30"/>
    </reaction>
</comment>
<evidence type="ECO:0000256" key="9">
    <source>
        <dbReference type="ARBA" id="ARBA00022840"/>
    </source>
</evidence>
<evidence type="ECO:0000256" key="5">
    <source>
        <dbReference type="ARBA" id="ARBA00013005"/>
    </source>
</evidence>
<dbReference type="GO" id="GO:0071160">
    <property type="term" value="F:cyanophycin synthetase activity (L-aspartate-adding)"/>
    <property type="evidence" value="ECO:0007669"/>
    <property type="project" value="UniProtKB-EC"/>
</dbReference>
<gene>
    <name evidence="16" type="primary">cphA</name>
    <name evidence="16" type="ORF">EGY25_03315</name>
</gene>
<dbReference type="InterPro" id="IPR044019">
    <property type="entry name" value="Cyanophycin_syn_N"/>
</dbReference>
<dbReference type="NCBIfam" id="TIGR02068">
    <property type="entry name" value="cya_phycin_syn"/>
    <property type="match status" value="1"/>
</dbReference>
<dbReference type="RefSeq" id="WP_135193629.1">
    <property type="nucleotide sequence ID" value="NZ_SPVH01000002.1"/>
</dbReference>
<evidence type="ECO:0000259" key="15">
    <source>
        <dbReference type="PROSITE" id="PS50975"/>
    </source>
</evidence>
<evidence type="ECO:0000256" key="13">
    <source>
        <dbReference type="PROSITE-ProRule" id="PRU00409"/>
    </source>
</evidence>
<keyword evidence="17" id="KW-1185">Reference proteome</keyword>
<dbReference type="Gene3D" id="3.40.1190.10">
    <property type="entry name" value="Mur-like, catalytic domain"/>
    <property type="match status" value="1"/>
</dbReference>
<comment type="function">
    <text evidence="1">Catalyzes the ATP-dependent polymerization of arginine and aspartate to multi-L-arginyl-poly-L-aspartic acid (cyanophycin; a water-insoluble reserve polymer).</text>
</comment>
<feature type="compositionally biased region" description="Pro residues" evidence="14">
    <location>
        <begin position="903"/>
        <end position="913"/>
    </location>
</feature>
<comment type="subunit">
    <text evidence="3">Homodimer.</text>
</comment>
<reference evidence="16 17" key="1">
    <citation type="submission" date="2019-03" db="EMBL/GenBank/DDBJ databases">
        <title>Draft genome of Brevundimonas sp. a heavy metal resistant soil bacteria.</title>
        <authorList>
            <person name="Soto J."/>
        </authorList>
    </citation>
    <scope>NUCLEOTIDE SEQUENCE [LARGE SCALE GENOMIC DNA]</scope>
    <source>
        <strain evidence="16 17">B-10</strain>
    </source>
</reference>